<evidence type="ECO:0000256" key="2">
    <source>
        <dbReference type="PIRSR" id="PIRSR006615-1"/>
    </source>
</evidence>
<dbReference type="Proteomes" id="UP000515800">
    <property type="component" value="Chromosome"/>
</dbReference>
<dbReference type="CDD" id="cd06460">
    <property type="entry name" value="M32_Taq"/>
    <property type="match status" value="1"/>
</dbReference>
<dbReference type="InterPro" id="IPR001333">
    <property type="entry name" value="Peptidase_M32_Taq"/>
</dbReference>
<dbReference type="PIRSF" id="PIRSF006615">
    <property type="entry name" value="Zn_crbxpep_Taq"/>
    <property type="match status" value="1"/>
</dbReference>
<reference evidence="4 5" key="1">
    <citation type="submission" date="2020-08" db="EMBL/GenBank/DDBJ databases">
        <title>Genome sequence of Weissella diestrammenae KACC 16890T.</title>
        <authorList>
            <person name="Hyun D.-W."/>
            <person name="Bae J.-W."/>
        </authorList>
    </citation>
    <scope>NUCLEOTIDE SEQUENCE [LARGE SCALE GENOMIC DNA]</scope>
    <source>
        <strain evidence="4 5">KACC 16890</strain>
    </source>
</reference>
<evidence type="ECO:0000313" key="4">
    <source>
        <dbReference type="EMBL" id="QNN74973.1"/>
    </source>
</evidence>
<evidence type="ECO:0000313" key="5">
    <source>
        <dbReference type="Proteomes" id="UP000515800"/>
    </source>
</evidence>
<gene>
    <name evidence="4" type="ORF">H9L19_06175</name>
</gene>
<feature type="binding site" evidence="2">
    <location>
        <position position="268"/>
    </location>
    <ligand>
        <name>Zn(2+)</name>
        <dbReference type="ChEBI" id="CHEBI:29105"/>
        <note>catalytic</note>
    </ligand>
</feature>
<dbReference type="GO" id="GO:0004181">
    <property type="term" value="F:metallocarboxypeptidase activity"/>
    <property type="evidence" value="ECO:0007669"/>
    <property type="project" value="UniProtKB-UniRule"/>
</dbReference>
<accession>A0A7G9T4E8</accession>
<organism evidence="4 5">
    <name type="scientific">Weissella diestrammenae</name>
    <dbReference type="NCBI Taxonomy" id="1162633"/>
    <lineage>
        <taxon>Bacteria</taxon>
        <taxon>Bacillati</taxon>
        <taxon>Bacillota</taxon>
        <taxon>Bacilli</taxon>
        <taxon>Lactobacillales</taxon>
        <taxon>Lactobacillaceae</taxon>
        <taxon>Weissella</taxon>
    </lineage>
</organism>
<proteinExistence type="inferred from homology"/>
<dbReference type="PROSITE" id="PS52034">
    <property type="entry name" value="PEPTIDASE_M32"/>
    <property type="match status" value="1"/>
</dbReference>
<dbReference type="EC" id="3.4.17.19" evidence="1"/>
<dbReference type="KEGG" id="wdi:H9L19_06175"/>
<keyword evidence="1 2" id="KW-0479">Metal-binding</keyword>
<dbReference type="PRINTS" id="PR00998">
    <property type="entry name" value="CRBOXYPTASET"/>
</dbReference>
<sequence>MAKQLTGDDLHELLKEQALLEENMALLSWDQLTGMPVKSGEFRAELMAYLTKRYLKVTTGKKAKALLDYYQLPNNQSTLSIDDQALFQRFSHDIKYVINVPADDYIAFERLKIMAQDAWAAAREKNDYAIFKPYLEKLIHMTKQLIPLWQTDEQTPYDVLLGQYEQGLTTKKLDSIFNQVKQGLGALQQELQLNGETPDNQFLHRSVPKGLQLRYIQPTIQRLGFDFERGRLDDTVHPFMQDMNRNDARITTRWSDRDFKMAVLGLFHEAGHGMFAQNVDSKWDYTPFNKGIAMSIHESQSLFNEVIIGQDEAFWYHEYPKLQDIFGDVLADISFEQFYDGWMKTEPTLIRTEADPLTYPLHIIIRYEIEKAIFNDDLDVSELPALWREKYRTYLGVVPEDDVTGILQDIHWADASFGYFPSYALGHLYAAQFRYAMNKELDISSLLQSGDYQPLIDWRRNHIWQYGASKSPSDILLTATGEPLNPNYWLDLQRKRYEKVYQVKVD</sequence>
<feature type="active site" description="Proton donor/acceptor" evidence="3">
    <location>
        <position position="269"/>
    </location>
</feature>
<dbReference type="PANTHER" id="PTHR34217:SF1">
    <property type="entry name" value="CARBOXYPEPTIDASE 1"/>
    <property type="match status" value="1"/>
</dbReference>
<dbReference type="GO" id="GO:0046872">
    <property type="term" value="F:metal ion binding"/>
    <property type="evidence" value="ECO:0007669"/>
    <property type="project" value="UniProtKB-KW"/>
</dbReference>
<dbReference type="GO" id="GO:0006508">
    <property type="term" value="P:proteolysis"/>
    <property type="evidence" value="ECO:0007669"/>
    <property type="project" value="UniProtKB-UniRule"/>
</dbReference>
<dbReference type="EMBL" id="CP060724">
    <property type="protein sequence ID" value="QNN74973.1"/>
    <property type="molecule type" value="Genomic_DNA"/>
</dbReference>
<keyword evidence="1 4" id="KW-0121">Carboxypeptidase</keyword>
<keyword evidence="5" id="KW-1185">Reference proteome</keyword>
<keyword evidence="1" id="KW-0482">Metalloprotease</keyword>
<dbReference type="Pfam" id="PF02074">
    <property type="entry name" value="Peptidase_M32"/>
    <property type="match status" value="1"/>
</dbReference>
<dbReference type="Gene3D" id="1.10.1370.30">
    <property type="match status" value="1"/>
</dbReference>
<comment type="similarity">
    <text evidence="1">Belongs to the peptidase M32 family.</text>
</comment>
<dbReference type="SUPFAM" id="SSF55486">
    <property type="entry name" value="Metalloproteases ('zincins'), catalytic domain"/>
    <property type="match status" value="1"/>
</dbReference>
<protein>
    <recommendedName>
        <fullName evidence="1">Metal-dependent carboxypeptidase</fullName>
        <ecNumber evidence="1">3.4.17.19</ecNumber>
    </recommendedName>
</protein>
<evidence type="ECO:0000256" key="3">
    <source>
        <dbReference type="PIRSR" id="PIRSR006615-2"/>
    </source>
</evidence>
<comment type="catalytic activity">
    <reaction evidence="1">
        <text>Release of a C-terminal amino acid with broad specificity, except for -Pro.</text>
        <dbReference type="EC" id="3.4.17.19"/>
    </reaction>
</comment>
<dbReference type="RefSeq" id="WP_187528808.1">
    <property type="nucleotide sequence ID" value="NZ_CP060724.1"/>
</dbReference>
<dbReference type="PANTHER" id="PTHR34217">
    <property type="entry name" value="METAL-DEPENDENT CARBOXYPEPTIDASE"/>
    <property type="match status" value="1"/>
</dbReference>
<feature type="binding site" evidence="2">
    <location>
        <position position="298"/>
    </location>
    <ligand>
        <name>Zn(2+)</name>
        <dbReference type="ChEBI" id="CHEBI:29105"/>
        <note>catalytic</note>
    </ligand>
</feature>
<feature type="binding site" evidence="2">
    <location>
        <position position="272"/>
    </location>
    <ligand>
        <name>Zn(2+)</name>
        <dbReference type="ChEBI" id="CHEBI:29105"/>
        <note>catalytic</note>
    </ligand>
</feature>
<comment type="cofactor">
    <cofactor evidence="2">
        <name>Zn(2+)</name>
        <dbReference type="ChEBI" id="CHEBI:29105"/>
    </cofactor>
    <text evidence="2">Binds 1 zinc ion per subunit.</text>
</comment>
<dbReference type="AlphaFoldDB" id="A0A7G9T4E8"/>
<keyword evidence="1" id="KW-0378">Hydrolase</keyword>
<keyword evidence="2" id="KW-0862">Zinc</keyword>
<name>A0A7G9T4E8_9LACO</name>
<keyword evidence="1" id="KW-0645">Protease</keyword>
<comment type="function">
    <text evidence="1">Broad specificity carboxypetidase that releases amino acids sequentially from the C-terminus, including neutral, aromatic, polar and basic residues.</text>
</comment>
<evidence type="ECO:0000256" key="1">
    <source>
        <dbReference type="PIRNR" id="PIRNR006615"/>
    </source>
</evidence>